<evidence type="ECO:0000256" key="5">
    <source>
        <dbReference type="SAM" id="SignalP"/>
    </source>
</evidence>
<proteinExistence type="inferred from homology"/>
<feature type="signal peptide" evidence="5">
    <location>
        <begin position="1"/>
        <end position="21"/>
    </location>
</feature>
<evidence type="ECO:0000256" key="2">
    <source>
        <dbReference type="ARBA" id="ARBA00007639"/>
    </source>
</evidence>
<evidence type="ECO:0000256" key="4">
    <source>
        <dbReference type="SAM" id="MobiDB-lite"/>
    </source>
</evidence>
<dbReference type="PANTHER" id="PTHR46847:SF1">
    <property type="entry name" value="D-ALLOSE-BINDING PERIPLASMIC PROTEIN-RELATED"/>
    <property type="match status" value="1"/>
</dbReference>
<dbReference type="InterPro" id="IPR025997">
    <property type="entry name" value="SBP_2_dom"/>
</dbReference>
<dbReference type="InterPro" id="IPR028082">
    <property type="entry name" value="Peripla_BP_I"/>
</dbReference>
<dbReference type="PROSITE" id="PS51257">
    <property type="entry name" value="PROKAR_LIPOPROTEIN"/>
    <property type="match status" value="1"/>
</dbReference>
<sequence>MKRNKWTAVAAVMLCLIMALSGCGKKAADETTAAKKDETTKAAEEKTTEAKKDETTEAKKEEGASGSKTIYVIGKESQYNHWLCLQDGAEACGKEKGYDVIYQAPPLGEVDIEKQVSMVEAAIGTKPAAIVLAPNDTDALAGACAEVQEAGIPMVLVDSKISTEDYDCLVALDNEKAGADVAEEIAQRIGGKGQVGIISAVPGGATIMARENGFINYIKEKYPDIEIVGEILYSQNDSSKAMSQTYDMLAAYPDIKAFYTTNTPTAEGIASALEEKGLGGKVLLGSFDSSDTINGYIQNGTIAACSVAEAYNMGYESVAQAINLIEGKDVEKFVNSGNSIVTPANFDDEHIQELLYPFGK</sequence>
<keyword evidence="8" id="KW-1185">Reference proteome</keyword>
<evidence type="ECO:0000259" key="6">
    <source>
        <dbReference type="Pfam" id="PF13407"/>
    </source>
</evidence>
<dbReference type="SUPFAM" id="SSF53822">
    <property type="entry name" value="Periplasmic binding protein-like I"/>
    <property type="match status" value="1"/>
</dbReference>
<protein>
    <submittedName>
        <fullName evidence="7">ABC transporter substrate-binding protein</fullName>
    </submittedName>
</protein>
<dbReference type="Pfam" id="PF13407">
    <property type="entry name" value="Peripla_BP_4"/>
    <property type="match status" value="1"/>
</dbReference>
<dbReference type="RefSeq" id="WP_249302090.1">
    <property type="nucleotide sequence ID" value="NZ_CP060634.1"/>
</dbReference>
<accession>A0A7G9G372</accession>
<organism evidence="7 8">
    <name type="scientific">Qiania dongpingensis</name>
    <dbReference type="NCBI Taxonomy" id="2763669"/>
    <lineage>
        <taxon>Bacteria</taxon>
        <taxon>Bacillati</taxon>
        <taxon>Bacillota</taxon>
        <taxon>Clostridia</taxon>
        <taxon>Lachnospirales</taxon>
        <taxon>Lachnospiraceae</taxon>
        <taxon>Qiania</taxon>
    </lineage>
</organism>
<evidence type="ECO:0000256" key="3">
    <source>
        <dbReference type="ARBA" id="ARBA00022729"/>
    </source>
</evidence>
<comment type="subcellular location">
    <subcellularLocation>
        <location evidence="1">Cell envelope</location>
    </subcellularLocation>
</comment>
<feature type="region of interest" description="Disordered" evidence="4">
    <location>
        <begin position="29"/>
        <end position="61"/>
    </location>
</feature>
<gene>
    <name evidence="7" type="ORF">H9Q78_12535</name>
</gene>
<feature type="chain" id="PRO_5039180506" evidence="5">
    <location>
        <begin position="22"/>
        <end position="360"/>
    </location>
</feature>
<dbReference type="GO" id="GO:0030313">
    <property type="term" value="C:cell envelope"/>
    <property type="evidence" value="ECO:0007669"/>
    <property type="project" value="UniProtKB-SubCell"/>
</dbReference>
<keyword evidence="3 5" id="KW-0732">Signal</keyword>
<name>A0A7G9G372_9FIRM</name>
<dbReference type="PANTHER" id="PTHR46847">
    <property type="entry name" value="D-ALLOSE-BINDING PERIPLASMIC PROTEIN-RELATED"/>
    <property type="match status" value="1"/>
</dbReference>
<dbReference type="KEGG" id="qdo:H9Q78_12535"/>
<feature type="domain" description="Periplasmic binding protein" evidence="6">
    <location>
        <begin position="70"/>
        <end position="329"/>
    </location>
</feature>
<dbReference type="Gene3D" id="3.40.50.2300">
    <property type="match status" value="2"/>
</dbReference>
<evidence type="ECO:0000256" key="1">
    <source>
        <dbReference type="ARBA" id="ARBA00004196"/>
    </source>
</evidence>
<dbReference type="Proteomes" id="UP000515823">
    <property type="component" value="Chromosome"/>
</dbReference>
<comment type="similarity">
    <text evidence="2">Belongs to the bacterial solute-binding protein 2 family.</text>
</comment>
<evidence type="ECO:0000313" key="8">
    <source>
        <dbReference type="Proteomes" id="UP000515823"/>
    </source>
</evidence>
<dbReference type="EMBL" id="CP060634">
    <property type="protein sequence ID" value="QNM05254.1"/>
    <property type="molecule type" value="Genomic_DNA"/>
</dbReference>
<dbReference type="GO" id="GO:0030246">
    <property type="term" value="F:carbohydrate binding"/>
    <property type="evidence" value="ECO:0007669"/>
    <property type="project" value="UniProtKB-ARBA"/>
</dbReference>
<evidence type="ECO:0000313" key="7">
    <source>
        <dbReference type="EMBL" id="QNM05254.1"/>
    </source>
</evidence>
<reference evidence="7 8" key="1">
    <citation type="submission" date="2020-08" db="EMBL/GenBank/DDBJ databases">
        <authorList>
            <person name="Liu C."/>
            <person name="Sun Q."/>
        </authorList>
    </citation>
    <scope>NUCLEOTIDE SEQUENCE [LARGE SCALE GENOMIC DNA]</scope>
    <source>
        <strain evidence="7 8">NSJ-38</strain>
    </source>
</reference>
<dbReference type="AlphaFoldDB" id="A0A7G9G372"/>
<dbReference type="CDD" id="cd20008">
    <property type="entry name" value="PBP1_ABC_sugar_binding-like"/>
    <property type="match status" value="1"/>
</dbReference>